<dbReference type="OrthoDB" id="5985519at2759"/>
<dbReference type="InterPro" id="IPR003599">
    <property type="entry name" value="Ig_sub"/>
</dbReference>
<feature type="domain" description="Ig-like" evidence="8">
    <location>
        <begin position="1850"/>
        <end position="1939"/>
    </location>
</feature>
<dbReference type="Pfam" id="PF25106">
    <property type="entry name" value="VWA_4"/>
    <property type="match status" value="1"/>
</dbReference>
<feature type="domain" description="Ig-like" evidence="8">
    <location>
        <begin position="1356"/>
        <end position="1443"/>
    </location>
</feature>
<dbReference type="GO" id="GO:0005576">
    <property type="term" value="C:extracellular region"/>
    <property type="evidence" value="ECO:0007669"/>
    <property type="project" value="UniProtKB-SubCell"/>
</dbReference>
<dbReference type="GO" id="GO:0007156">
    <property type="term" value="P:homophilic cell adhesion via plasma membrane adhesion molecules"/>
    <property type="evidence" value="ECO:0007669"/>
    <property type="project" value="TreeGrafter"/>
</dbReference>
<dbReference type="SMART" id="SM00409">
    <property type="entry name" value="IG"/>
    <property type="match status" value="15"/>
</dbReference>
<evidence type="ECO:0000313" key="10">
    <source>
        <dbReference type="Proteomes" id="UP000748531"/>
    </source>
</evidence>
<dbReference type="SUPFAM" id="SSF48726">
    <property type="entry name" value="Immunoglobulin"/>
    <property type="match status" value="15"/>
</dbReference>
<feature type="domain" description="Ig-like" evidence="8">
    <location>
        <begin position="589"/>
        <end position="690"/>
    </location>
</feature>
<evidence type="ECO:0000256" key="7">
    <source>
        <dbReference type="SAM" id="SignalP"/>
    </source>
</evidence>
<dbReference type="InterPro" id="IPR013106">
    <property type="entry name" value="Ig_V-set"/>
</dbReference>
<name>A0A8J4WV86_9TREM</name>
<dbReference type="Proteomes" id="UP000748531">
    <property type="component" value="Unassembled WGS sequence"/>
</dbReference>
<dbReference type="PROSITE" id="PS00290">
    <property type="entry name" value="IG_MHC"/>
    <property type="match status" value="1"/>
</dbReference>
<feature type="domain" description="Ig-like" evidence="8">
    <location>
        <begin position="1155"/>
        <end position="1245"/>
    </location>
</feature>
<dbReference type="PANTHER" id="PTHR45080:SF8">
    <property type="entry name" value="IG-LIKE DOMAIN-CONTAINING PROTEIN"/>
    <property type="match status" value="1"/>
</dbReference>
<sequence>MRILLGCILPLLLHIYTLTSNVGVTGSSPGQAKLPTSSVPEDALMFNSLANVDDPGVNITLSNGDDMTASSAISLAIVFDSTGSMGNDLKQVKIGARRILQRHMQRGEANYIKDFVLVKVHDPDVGPARVTTSTKTFYHYLESVYTQGGGDCPEMTITGIELALEASRPNSLIYVFTDSSAKDYNRTANVLNLIQQKQSQVVFVLTGFCNTTDEPGFEAYRQIATVSSGQLYIIGKGQVNEFMQVVEAAVESRKVHILQQDTWGEEAKIYSFPVDSHLSQLTIQVNTHKRGQALDVRVRNPERKLIGTEDGLKRLMKTVPSVFVGSVDRPTPGEWTLEVSTKAITDEQTESSEAEEQEGEEQQWFSVRVSGISDVDFLQGFSTIPREYNHGASSQPIAGTKNYVMANLTGRFQPGRIDHFDMRAPNGTSLARLPVKQTGNLQIYVSQHPTEPLQGHSYIQVSGRDSQGFPFQRYSKVAVSGRKPRPILITCPAKVELRRGATSELSCSVNSEIPYTVKWYKDGKLLAGYPDENKVFNFPTNVQFVIADANEDSHGIYAAEIHPTVSETDLKLEGEYKDEVAVVILPPPPRVLIARNTSVEPGLDATLTCSIFSMDESVKVRWLRGLKPPFELRDGRRYHIEVTKETPPGGPTQALTSKLTIVSAGKSDAGRYVCEAEHKGGTSEADGFLHIHTLPQLRTDSDTVSFKENGSLVLTCLTEGVPQPKIVWLFNKTPVNPRDQEFSRVAIHEEFLESRLVIQPANEQDAGQYTCVAINSAGNKTQTITANFIAPPKILKLETSGGSPVEGKPLTITCHVSGRPKPRIKWDFNSSPVTANSKIRIDDERGKLELPEVEQRMKGEWTCLAENLAGTARESLLLDVGFPPKIRMDLATSKVSAEFSMETLLACPVQGHPTPTVKWYHVTPTGNLPIQYGERHRLQADNSLLIREAPSISFTQPKQIALSGTPEKRLVCNVLDAKPIATVLWLKDNQPIDFGESPKYTLENYDLIIRDIRPKDEGIYTCIARNVVGKAKFDIELDVQSKPTFLNATSGRRIEVVQGDNLILECQVEGDPRPTVEWRKDGRRILPHGPIPVADASGNFGSSNGPSSPMVVVSPDGYKLTVYSITDAVAGSFTCSAVNVHSVETKEFQISVKTPPVISKEGPSEFELGQSDVGLLSCMVSASQPPAKVRWLKDGQPLSPIPGRITYLDGGYTLEVRGKEEGDSGSYECRAENDAGHDSRFYQVTVLVPPTVTVGEKLVRRLVNPGERVELQCAMTGYPEPKLTWHWNRQPLSGKTITKENAAANLGIHLLPKGPDQTDLVIHEMTTTLQGNYTCIGTNKGGSTEVTYEIVVLEKPNIEGFNEKAVVFVNNTITLTCEATGSPPPKITWYFNGQPLRPEKHPGYRLVGPKNLMLLSARPYQGGDYTCVAENEAGSAKATTILTVFEPTDDRQMAHNLTIKTVHVGGNITFSCVMSSNPPAQIRWLKDEKDIYSALPQDRFTISPDGSTLTLFSVNMEDQGEFKCIATNIPGSWNYRYTLEVTSSPGILRHSSTGSRVDVNEGSELRLQCLAVANPEPVYQWLKDDTPLTIRVLNLGEEPTETSSLRSNTTAVSGRFSIHDNGRLLIIRNIQANEFGQYTCIASNPVGEDRLDIMVTVLSAPSFGDGKDHESPVFERGKPHSLWCNVTGNPEPVIRWEYDLPVTGPGDRNIQDRLSGRQLYLPSVDHGVITRYACVAKNRAGEVRKVFDPTLVYPPVITALEGKNPRPVLQDASTRLFCDWEASPRAEVEWFKDGEIIEPLRFSRANISNSGTQLYLHNVQPSDAGNYRCVVSNEYGNAKRQWAVQVMSPPAIRFSTQEGEHTVSLGSSLALFCVATGHPPPKVSWTRDGKPIDSSRYSISEDQVHLRLSEVEDGDAGRYSCLVSSEYGQTSKTFDVKVTYGPRLESGGQLQYSLERTVGGSALLECLVSGNPRPKIIWFKDGIALDQLPYRYRLINQDRQLEIIAMQPSDAGRYRCVVKNPFGQIEINTDVVVGAPDYPEVLKVVPSLLIIPF</sequence>
<feature type="signal peptide" evidence="7">
    <location>
        <begin position="1"/>
        <end position="19"/>
    </location>
</feature>
<dbReference type="InterPro" id="IPR003006">
    <property type="entry name" value="Ig/MHC_CS"/>
</dbReference>
<dbReference type="InterPro" id="IPR056475">
    <property type="entry name" value="GBD_Hemicentin/VWA7"/>
</dbReference>
<feature type="domain" description="Ig-like" evidence="8">
    <location>
        <begin position="1755"/>
        <end position="1845"/>
    </location>
</feature>
<dbReference type="PROSITE" id="PS50835">
    <property type="entry name" value="IG_LIKE"/>
    <property type="match status" value="15"/>
</dbReference>
<evidence type="ECO:0000256" key="2">
    <source>
        <dbReference type="ARBA" id="ARBA00022525"/>
    </source>
</evidence>
<dbReference type="SMART" id="SM00408">
    <property type="entry name" value="IGc2"/>
    <property type="match status" value="15"/>
</dbReference>
<evidence type="ECO:0000256" key="1">
    <source>
        <dbReference type="ARBA" id="ARBA00004613"/>
    </source>
</evidence>
<feature type="domain" description="Ig-like" evidence="8">
    <location>
        <begin position="1447"/>
        <end position="1542"/>
    </location>
</feature>
<feature type="domain" description="Ig-like" evidence="8">
    <location>
        <begin position="486"/>
        <end position="571"/>
    </location>
</feature>
<dbReference type="InterPro" id="IPR036179">
    <property type="entry name" value="Ig-like_dom_sf"/>
</dbReference>
<comment type="caution">
    <text evidence="9">The sequence shown here is derived from an EMBL/GenBank/DDBJ whole genome shotgun (WGS) entry which is preliminary data.</text>
</comment>
<feature type="domain" description="Ig-like" evidence="8">
    <location>
        <begin position="950"/>
        <end position="1040"/>
    </location>
</feature>
<evidence type="ECO:0000313" key="9">
    <source>
        <dbReference type="EMBL" id="KAF5406000.1"/>
    </source>
</evidence>
<keyword evidence="4" id="KW-1015">Disulfide bond</keyword>
<dbReference type="SMART" id="SM00406">
    <property type="entry name" value="IGv"/>
    <property type="match status" value="5"/>
</dbReference>
<protein>
    <recommendedName>
        <fullName evidence="8">Ig-like domain-containing protein</fullName>
    </recommendedName>
</protein>
<dbReference type="InterPro" id="IPR003598">
    <property type="entry name" value="Ig_sub2"/>
</dbReference>
<evidence type="ECO:0000256" key="6">
    <source>
        <dbReference type="ARBA" id="ARBA00023319"/>
    </source>
</evidence>
<dbReference type="Pfam" id="PF23560">
    <property type="entry name" value="GBD_Hemicentin"/>
    <property type="match status" value="1"/>
</dbReference>
<dbReference type="Gene3D" id="2.60.40.10">
    <property type="entry name" value="Immunoglobulins"/>
    <property type="match status" value="16"/>
</dbReference>
<feature type="domain" description="Ig-like" evidence="8">
    <location>
        <begin position="792"/>
        <end position="879"/>
    </location>
</feature>
<evidence type="ECO:0000256" key="5">
    <source>
        <dbReference type="ARBA" id="ARBA00023180"/>
    </source>
</evidence>
<dbReference type="InterPro" id="IPR007110">
    <property type="entry name" value="Ig-like_dom"/>
</dbReference>
<evidence type="ECO:0000256" key="3">
    <source>
        <dbReference type="ARBA" id="ARBA00022729"/>
    </source>
</evidence>
<feature type="domain" description="Ig-like" evidence="8">
    <location>
        <begin position="1250"/>
        <end position="1351"/>
    </location>
</feature>
<dbReference type="InterPro" id="IPR013783">
    <property type="entry name" value="Ig-like_fold"/>
</dbReference>
<feature type="domain" description="Ig-like" evidence="8">
    <location>
        <begin position="1545"/>
        <end position="1656"/>
    </location>
</feature>
<dbReference type="GO" id="GO:0005886">
    <property type="term" value="C:plasma membrane"/>
    <property type="evidence" value="ECO:0007669"/>
    <property type="project" value="TreeGrafter"/>
</dbReference>
<feature type="domain" description="Ig-like" evidence="8">
    <location>
        <begin position="1661"/>
        <end position="1752"/>
    </location>
</feature>
<reference evidence="9" key="1">
    <citation type="submission" date="2019-05" db="EMBL/GenBank/DDBJ databases">
        <title>Annotation for the trematode Paragonimus heterotremus.</title>
        <authorList>
            <person name="Choi Y.-J."/>
        </authorList>
    </citation>
    <scope>NUCLEOTIDE SEQUENCE</scope>
    <source>
        <strain evidence="9">LC</strain>
    </source>
</reference>
<keyword evidence="2" id="KW-0964">Secreted</keyword>
<evidence type="ECO:0000256" key="4">
    <source>
        <dbReference type="ARBA" id="ARBA00023157"/>
    </source>
</evidence>
<dbReference type="PANTHER" id="PTHR45080">
    <property type="entry name" value="CONTACTIN 5"/>
    <property type="match status" value="1"/>
</dbReference>
<keyword evidence="3 7" id="KW-0732">Signal</keyword>
<dbReference type="InterPro" id="IPR056861">
    <property type="entry name" value="HMCN1-like_VWA"/>
</dbReference>
<dbReference type="EMBL" id="LUCH01000133">
    <property type="protein sequence ID" value="KAF5406000.1"/>
    <property type="molecule type" value="Genomic_DNA"/>
</dbReference>
<dbReference type="Pfam" id="PF13927">
    <property type="entry name" value="Ig_3"/>
    <property type="match status" value="7"/>
</dbReference>
<feature type="chain" id="PRO_5035316394" description="Ig-like domain-containing protein" evidence="7">
    <location>
        <begin position="20"/>
        <end position="2053"/>
    </location>
</feature>
<feature type="domain" description="Ig-like" evidence="8">
    <location>
        <begin position="1043"/>
        <end position="1151"/>
    </location>
</feature>
<keyword evidence="5" id="KW-0325">Glycoprotein</keyword>
<organism evidence="9 10">
    <name type="scientific">Paragonimus heterotremus</name>
    <dbReference type="NCBI Taxonomy" id="100268"/>
    <lineage>
        <taxon>Eukaryota</taxon>
        <taxon>Metazoa</taxon>
        <taxon>Spiralia</taxon>
        <taxon>Lophotrochozoa</taxon>
        <taxon>Platyhelminthes</taxon>
        <taxon>Trematoda</taxon>
        <taxon>Digenea</taxon>
        <taxon>Plagiorchiida</taxon>
        <taxon>Troglotremata</taxon>
        <taxon>Troglotrematidae</taxon>
        <taxon>Paragonimus</taxon>
    </lineage>
</organism>
<dbReference type="InterPro" id="IPR013098">
    <property type="entry name" value="Ig_I-set"/>
</dbReference>
<feature type="domain" description="Ig-like" evidence="8">
    <location>
        <begin position="695"/>
        <end position="785"/>
    </location>
</feature>
<keyword evidence="6" id="KW-0393">Immunoglobulin domain</keyword>
<dbReference type="FunFam" id="2.60.40.10:FF:000503">
    <property type="entry name" value="Hemicentin 1"/>
    <property type="match status" value="1"/>
</dbReference>
<dbReference type="InterPro" id="IPR036465">
    <property type="entry name" value="vWFA_dom_sf"/>
</dbReference>
<dbReference type="InterPro" id="IPR050958">
    <property type="entry name" value="Cell_Adh-Cytoskel_Orgn"/>
</dbReference>
<evidence type="ECO:0000259" key="8">
    <source>
        <dbReference type="PROSITE" id="PS50835"/>
    </source>
</evidence>
<comment type="subcellular location">
    <subcellularLocation>
        <location evidence="1">Secreted</location>
    </subcellularLocation>
</comment>
<dbReference type="SUPFAM" id="SSF53300">
    <property type="entry name" value="vWA-like"/>
    <property type="match status" value="1"/>
</dbReference>
<gene>
    <name evidence="9" type="ORF">PHET_00504</name>
</gene>
<keyword evidence="10" id="KW-1185">Reference proteome</keyword>
<dbReference type="Pfam" id="PF07679">
    <property type="entry name" value="I-set"/>
    <property type="match status" value="8"/>
</dbReference>
<proteinExistence type="predicted"/>
<dbReference type="FunFam" id="2.60.40.10:FF:000032">
    <property type="entry name" value="palladin isoform X1"/>
    <property type="match status" value="4"/>
</dbReference>
<feature type="domain" description="Ig-like" evidence="8">
    <location>
        <begin position="1942"/>
        <end position="2028"/>
    </location>
</feature>
<accession>A0A8J4WV86</accession>
<dbReference type="CDD" id="cd00096">
    <property type="entry name" value="Ig"/>
    <property type="match status" value="7"/>
</dbReference>
<dbReference type="Gene3D" id="3.40.50.410">
    <property type="entry name" value="von Willebrand factor, type A domain"/>
    <property type="match status" value="1"/>
</dbReference>